<dbReference type="EMBL" id="FMBA01000038">
    <property type="protein sequence ID" value="SCC18327.1"/>
    <property type="molecule type" value="Genomic_DNA"/>
</dbReference>
<feature type="transmembrane region" description="Helical" evidence="1">
    <location>
        <begin position="251"/>
        <end position="275"/>
    </location>
</feature>
<organism evidence="2 3">
    <name type="scientific">Gilliamella intestini</name>
    <dbReference type="NCBI Taxonomy" id="1798183"/>
    <lineage>
        <taxon>Bacteria</taxon>
        <taxon>Pseudomonadati</taxon>
        <taxon>Pseudomonadota</taxon>
        <taxon>Gammaproteobacteria</taxon>
        <taxon>Orbales</taxon>
        <taxon>Orbaceae</taxon>
        <taxon>Gilliamella</taxon>
    </lineage>
</organism>
<protein>
    <submittedName>
        <fullName evidence="2">Anaerobic dimethyl sulfoxide reductase subunit C (DMSO reductase anchor subunit)</fullName>
    </submittedName>
</protein>
<feature type="transmembrane region" description="Helical" evidence="1">
    <location>
        <begin position="42"/>
        <end position="63"/>
    </location>
</feature>
<feature type="transmembrane region" description="Helical" evidence="1">
    <location>
        <begin position="130"/>
        <end position="152"/>
    </location>
</feature>
<evidence type="ECO:0000256" key="1">
    <source>
        <dbReference type="SAM" id="Phobius"/>
    </source>
</evidence>
<dbReference type="GO" id="GO:0005886">
    <property type="term" value="C:plasma membrane"/>
    <property type="evidence" value="ECO:0007669"/>
    <property type="project" value="TreeGrafter"/>
</dbReference>
<keyword evidence="3" id="KW-1185">Reference proteome</keyword>
<feature type="transmembrane region" description="Helical" evidence="1">
    <location>
        <begin position="191"/>
        <end position="210"/>
    </location>
</feature>
<keyword evidence="1" id="KW-1133">Transmembrane helix</keyword>
<reference evidence="3" key="1">
    <citation type="submission" date="2016-08" db="EMBL/GenBank/DDBJ databases">
        <authorList>
            <person name="Varghese N."/>
            <person name="Submissions Spin"/>
        </authorList>
    </citation>
    <scope>NUCLEOTIDE SEQUENCE [LARGE SCALE GENOMIC DNA]</scope>
    <source>
        <strain evidence="3">R-53144</strain>
    </source>
</reference>
<proteinExistence type="predicted"/>
<dbReference type="AlphaFoldDB" id="A0A1C4CGP0"/>
<dbReference type="PANTHER" id="PTHR38095:SF3">
    <property type="entry name" value="ANAEROBIC DIMETHYL SULFOXIDE REDUCTASE, SUBUNIT C"/>
    <property type="match status" value="1"/>
</dbReference>
<feature type="transmembrane region" description="Helical" evidence="1">
    <location>
        <begin position="83"/>
        <end position="104"/>
    </location>
</feature>
<dbReference type="Proteomes" id="UP000199698">
    <property type="component" value="Unassembled WGS sequence"/>
</dbReference>
<dbReference type="GO" id="GO:0019645">
    <property type="term" value="P:anaerobic electron transport chain"/>
    <property type="evidence" value="ECO:0007669"/>
    <property type="project" value="InterPro"/>
</dbReference>
<sequence>MHELPLVFFTVFGQLSAGMVWLGGGFYLVNRDPNRSIIIQKINITALVFMTIGMAIASFHLGKPLRALNVIFGIGRSPMSNEIFTFGVLFGVTFAWVLINYYVLHPNTNKLKIIKKICLQLKQIPHLDQILATLLIIISLFFVWTIVLTYMLPTVKTWNTYYTAIQMYTAMLALGGVAIALLGLPRLGYMACMTGSLFIILLKIPYAHLMTTIAPELTHQQYSWMITECILLIVSLILMTINIWQKRNATMIYSLAFIGIFIGEISGRIAFYNLWTIPM</sequence>
<feature type="transmembrane region" description="Helical" evidence="1">
    <location>
        <begin position="164"/>
        <end position="184"/>
    </location>
</feature>
<feature type="transmembrane region" description="Helical" evidence="1">
    <location>
        <begin position="6"/>
        <end position="30"/>
    </location>
</feature>
<dbReference type="InterPro" id="IPR007059">
    <property type="entry name" value="DmsC"/>
</dbReference>
<keyword evidence="1" id="KW-0472">Membrane</keyword>
<dbReference type="RefSeq" id="WP_091124531.1">
    <property type="nucleotide sequence ID" value="NZ_FMBA01000038.1"/>
</dbReference>
<feature type="transmembrane region" description="Helical" evidence="1">
    <location>
        <begin position="222"/>
        <end position="244"/>
    </location>
</feature>
<dbReference type="Pfam" id="PF04976">
    <property type="entry name" value="DmsC"/>
    <property type="match status" value="1"/>
</dbReference>
<dbReference type="GO" id="GO:0009389">
    <property type="term" value="F:dimethyl sulfoxide reductase activity"/>
    <property type="evidence" value="ECO:0007669"/>
    <property type="project" value="TreeGrafter"/>
</dbReference>
<name>A0A1C4CGP0_9GAMM</name>
<gene>
    <name evidence="2" type="ORF">GA0061080_10382</name>
</gene>
<dbReference type="GO" id="GO:0009390">
    <property type="term" value="C:dimethyl sulfoxide reductase complex"/>
    <property type="evidence" value="ECO:0007669"/>
    <property type="project" value="TreeGrafter"/>
</dbReference>
<keyword evidence="1" id="KW-0812">Transmembrane</keyword>
<dbReference type="STRING" id="1798183.GA0061080_10382"/>
<evidence type="ECO:0000313" key="3">
    <source>
        <dbReference type="Proteomes" id="UP000199698"/>
    </source>
</evidence>
<evidence type="ECO:0000313" key="2">
    <source>
        <dbReference type="EMBL" id="SCC18327.1"/>
    </source>
</evidence>
<dbReference type="OrthoDB" id="4394845at2"/>
<accession>A0A1C4CGP0</accession>
<dbReference type="PANTHER" id="PTHR38095">
    <property type="entry name" value="ANAEROBIC DIMETHYL SULFOXIDE REDUCTASE CHAIN YNFH"/>
    <property type="match status" value="1"/>
</dbReference>